<reference evidence="3 4" key="1">
    <citation type="submission" date="2015-01" db="EMBL/GenBank/DDBJ databases">
        <title>Draft genome sequence of Pedobacter sp. NL19 isolated from sludge of an effluent treatment pond in an abandoned uranium mine.</title>
        <authorList>
            <person name="Santos T."/>
            <person name="Caetano T."/>
            <person name="Covas C."/>
            <person name="Cruz A."/>
            <person name="Mendo S."/>
        </authorList>
    </citation>
    <scope>NUCLEOTIDE SEQUENCE [LARGE SCALE GENOMIC DNA]</scope>
    <source>
        <strain evidence="3 4">NL19</strain>
    </source>
</reference>
<dbReference type="PANTHER" id="PTHR32305:SF15">
    <property type="entry name" value="PROTEIN RHSA-RELATED"/>
    <property type="match status" value="1"/>
</dbReference>
<dbReference type="NCBIfam" id="TIGR03696">
    <property type="entry name" value="Rhs_assc_core"/>
    <property type="match status" value="1"/>
</dbReference>
<evidence type="ECO:0000313" key="4">
    <source>
        <dbReference type="Proteomes" id="UP000032049"/>
    </source>
</evidence>
<dbReference type="EMBL" id="JXRA01000076">
    <property type="protein sequence ID" value="KIO76010.1"/>
    <property type="molecule type" value="Genomic_DNA"/>
</dbReference>
<comment type="caution">
    <text evidence="3">The sequence shown here is derived from an EMBL/GenBank/DDBJ whole genome shotgun (WGS) entry which is preliminary data.</text>
</comment>
<gene>
    <name evidence="3" type="ORF">TH53_17475</name>
</gene>
<feature type="domain" description="TNT" evidence="1">
    <location>
        <begin position="1055"/>
        <end position="1137"/>
    </location>
</feature>
<dbReference type="InterPro" id="IPR045619">
    <property type="entry name" value="DUF6443"/>
</dbReference>
<dbReference type="AlphaFoldDB" id="A0A0D0GIS2"/>
<evidence type="ECO:0008006" key="5">
    <source>
        <dbReference type="Google" id="ProtNLM"/>
    </source>
</evidence>
<dbReference type="STRING" id="1503925.TH53_17475"/>
<evidence type="ECO:0000259" key="2">
    <source>
        <dbReference type="Pfam" id="PF20041"/>
    </source>
</evidence>
<dbReference type="Pfam" id="PF20041">
    <property type="entry name" value="DUF6443"/>
    <property type="match status" value="1"/>
</dbReference>
<dbReference type="InterPro" id="IPR025331">
    <property type="entry name" value="TNT"/>
</dbReference>
<feature type="domain" description="DUF6443" evidence="2">
    <location>
        <begin position="83"/>
        <end position="215"/>
    </location>
</feature>
<dbReference type="Gene3D" id="2.180.10.10">
    <property type="entry name" value="RHS repeat-associated core"/>
    <property type="match status" value="1"/>
</dbReference>
<dbReference type="Proteomes" id="UP000032049">
    <property type="component" value="Unassembled WGS sequence"/>
</dbReference>
<dbReference type="Pfam" id="PF14021">
    <property type="entry name" value="TNT"/>
    <property type="match status" value="1"/>
</dbReference>
<sequence>MKINQSVFSFLISFIFALILSPGLGYSQLVKLSGPTTGEHSSNQKILLLPGFKTRGPFRAFIVKNLNAKLGSTPSQTQNYVITNTYKEASRQVLTDPSVLQMSQVIQYFDGLGRPLQVIQTKGSSLGNDVVQSVVYDKYGLESKKYLPYVDQSGDGSYKSDALKSQLQFYSDSGLDVTVVKTTRPYSQTIFEPSPLNRITEQGFPGVVWQPSNVARTNDGGRTVLSSYRTNNSSVNYAGDGYAVRLWNAVPVVGEEYKRSLSSSSYYENGQLYVKITKDENWISGDGKAGVTEEYIDKNNQLILRRTFNVKEGKTEVLSSYYVYDDFGDLSFVLPPGSNPDSETISQNNLDLYCYQYRYDDRKRLIEKRIPGMADWIELIYNSLDQLVFSQDPLQRKNNKRSFIKYDGLGRVIMNGVVNNSTATRAQLQELVNSQLVNWERRIANSSHGYSNETLPSVSDLEGPELVNYYDDYSIAGIPSDESINYSKKLYDMPTSSKTRVLGTNDFLWVVNYYNDEGRVAKLYKQHYLSGVIDKKNYDEITNSYNFEGALTLSNRIHHSTKSDNLTIINRYEYDHIGRKIRSYEQIGSDKEVLLVENIYNEVGQLKRRELNNGEQKTTFTYNERGWLKESTSDQFSQQLKYHDGTTPQYNGNISNQLWGAGTTLNKNFVYTYDKLNRLSSGLSKEMSETLTYDIMGNIQSLRRDDMIRNYTYNGHQLSQTIGGPEKYSYKYDENGNTIVDGRSGQAITYNSLNLPAKIAGLELSYLYDATGEKLKKTSKGEVTDYINGIQYTKGDLELIQTEVGVARRNGTSYRYEYNLSDHLGNSRMTFYKNPTGKIEILQQDDYYAFGLRNPIKVPSSDNKYLYNGKELQEELGQYDYGARFYDPVIARWNVVDPLSEKMRRHSPYNYAFNNPIRFVDPDGMAPQGPGPTGTPILGLPLMKLFLSYQKAIMKMGMNNVASVLNTVSNANNAGMAKGTVKAEYTAAANQGVKNLAVGLALGEATGGLLGQIGKGLGATGVGAAAAEGGATTTALAKFYPANNGFLGTEERMFLTPGDQISRYGSSAGKFFSPADTPLPMRALPPGANTNIYNSYEVLKPFEVQTGTIAPAFNQLGLGTQYLSPVSADILLKRGIIAPSQ</sequence>
<evidence type="ECO:0000313" key="3">
    <source>
        <dbReference type="EMBL" id="KIO76010.1"/>
    </source>
</evidence>
<name>A0A0D0GIS2_9SPHI</name>
<proteinExistence type="predicted"/>
<protein>
    <recommendedName>
        <fullName evidence="5">RHS repeat-associated core domain-containing protein</fullName>
    </recommendedName>
</protein>
<evidence type="ECO:0000259" key="1">
    <source>
        <dbReference type="Pfam" id="PF14021"/>
    </source>
</evidence>
<accession>A0A0D0GIS2</accession>
<dbReference type="InterPro" id="IPR050708">
    <property type="entry name" value="T6SS_VgrG/RHS"/>
</dbReference>
<dbReference type="RefSeq" id="WP_082035980.1">
    <property type="nucleotide sequence ID" value="NZ_CP157278.1"/>
</dbReference>
<dbReference type="GO" id="GO:0050135">
    <property type="term" value="F:NADP+ nucleosidase activity"/>
    <property type="evidence" value="ECO:0007669"/>
    <property type="project" value="InterPro"/>
</dbReference>
<organism evidence="3 4">
    <name type="scientific">Pedobacter lusitanus</name>
    <dbReference type="NCBI Taxonomy" id="1503925"/>
    <lineage>
        <taxon>Bacteria</taxon>
        <taxon>Pseudomonadati</taxon>
        <taxon>Bacteroidota</taxon>
        <taxon>Sphingobacteriia</taxon>
        <taxon>Sphingobacteriales</taxon>
        <taxon>Sphingobacteriaceae</taxon>
        <taxon>Pedobacter</taxon>
    </lineage>
</organism>
<keyword evidence="4" id="KW-1185">Reference proteome</keyword>
<dbReference type="PANTHER" id="PTHR32305">
    <property type="match status" value="1"/>
</dbReference>
<dbReference type="OrthoDB" id="1191296at2"/>
<dbReference type="InterPro" id="IPR022385">
    <property type="entry name" value="Rhs_assc_core"/>
</dbReference>